<evidence type="ECO:0000313" key="2">
    <source>
        <dbReference type="EMBL" id="MDN3574855.1"/>
    </source>
</evidence>
<keyword evidence="3" id="KW-1185">Reference proteome</keyword>
<organism evidence="2 3">
    <name type="scientific">Methylobacterium longum</name>
    <dbReference type="NCBI Taxonomy" id="767694"/>
    <lineage>
        <taxon>Bacteria</taxon>
        <taxon>Pseudomonadati</taxon>
        <taxon>Pseudomonadota</taxon>
        <taxon>Alphaproteobacteria</taxon>
        <taxon>Hyphomicrobiales</taxon>
        <taxon>Methylobacteriaceae</taxon>
        <taxon>Methylobacterium</taxon>
    </lineage>
</organism>
<gene>
    <name evidence="2" type="ORF">QWZ18_30205</name>
</gene>
<reference evidence="3" key="1">
    <citation type="journal article" date="2019" name="Int. J. Syst. Evol. Microbiol.">
        <title>The Global Catalogue of Microorganisms (GCM) 10K type strain sequencing project: providing services to taxonomists for standard genome sequencing and annotation.</title>
        <authorList>
            <consortium name="The Broad Institute Genomics Platform"/>
            <consortium name="The Broad Institute Genome Sequencing Center for Infectious Disease"/>
            <person name="Wu L."/>
            <person name="Ma J."/>
        </authorList>
    </citation>
    <scope>NUCLEOTIDE SEQUENCE [LARGE SCALE GENOMIC DNA]</scope>
    <source>
        <strain evidence="3">CECT 7806</strain>
    </source>
</reference>
<evidence type="ECO:0000313" key="3">
    <source>
        <dbReference type="Proteomes" id="UP001244297"/>
    </source>
</evidence>
<dbReference type="RefSeq" id="WP_238290842.1">
    <property type="nucleotide sequence ID" value="NZ_BPQS01000028.1"/>
</dbReference>
<dbReference type="EMBL" id="JAUFPT010000118">
    <property type="protein sequence ID" value="MDN3574855.1"/>
    <property type="molecule type" value="Genomic_DNA"/>
</dbReference>
<feature type="region of interest" description="Disordered" evidence="1">
    <location>
        <begin position="1"/>
        <end position="41"/>
    </location>
</feature>
<name>A0ABT8AZ65_9HYPH</name>
<dbReference type="Proteomes" id="UP001244297">
    <property type="component" value="Unassembled WGS sequence"/>
</dbReference>
<evidence type="ECO:0000256" key="1">
    <source>
        <dbReference type="SAM" id="MobiDB-lite"/>
    </source>
</evidence>
<feature type="compositionally biased region" description="Basic and acidic residues" evidence="1">
    <location>
        <begin position="24"/>
        <end position="41"/>
    </location>
</feature>
<sequence length="59" mass="6613">MSDLPNTARGQLDSRTARATARLENAENVRAEAEDKQQVADERTAQLKAMRLARENEKS</sequence>
<comment type="caution">
    <text evidence="2">The sequence shown here is derived from an EMBL/GenBank/DDBJ whole genome shotgun (WGS) entry which is preliminary data.</text>
</comment>
<protein>
    <submittedName>
        <fullName evidence="2">Uncharacterized protein</fullName>
    </submittedName>
</protein>
<accession>A0ABT8AZ65</accession>
<proteinExistence type="predicted"/>